<comment type="caution">
    <text evidence="2">The sequence shown here is derived from an EMBL/GenBank/DDBJ whole genome shotgun (WGS) entry which is preliminary data.</text>
</comment>
<gene>
    <name evidence="2" type="ORF">DPMN_001326</name>
</gene>
<dbReference type="Proteomes" id="UP000828390">
    <property type="component" value="Unassembled WGS sequence"/>
</dbReference>
<reference evidence="2" key="2">
    <citation type="submission" date="2020-11" db="EMBL/GenBank/DDBJ databases">
        <authorList>
            <person name="McCartney M.A."/>
            <person name="Auch B."/>
            <person name="Kono T."/>
            <person name="Mallez S."/>
            <person name="Becker A."/>
            <person name="Gohl D.M."/>
            <person name="Silverstein K.A.T."/>
            <person name="Koren S."/>
            <person name="Bechman K.B."/>
            <person name="Herman A."/>
            <person name="Abrahante J.E."/>
            <person name="Garbe J."/>
        </authorList>
    </citation>
    <scope>NUCLEOTIDE SEQUENCE</scope>
    <source>
        <strain evidence="2">Duluth1</strain>
        <tissue evidence="2">Whole animal</tissue>
    </source>
</reference>
<sequence length="85" mass="10579">MKRYRERIKTDQSRHAEYLENETKRWKRQREENKLPPLVEDMTQKHSSNDENITPEAKRGRKNLKKKRANMYRRIKQLEQELLQK</sequence>
<dbReference type="AlphaFoldDB" id="A0A9D4MK36"/>
<protein>
    <submittedName>
        <fullName evidence="2">Uncharacterized protein</fullName>
    </submittedName>
</protein>
<evidence type="ECO:0000313" key="2">
    <source>
        <dbReference type="EMBL" id="KAH3877459.1"/>
    </source>
</evidence>
<name>A0A9D4MK36_DREPO</name>
<dbReference type="EMBL" id="JAIWYP010000001">
    <property type="protein sequence ID" value="KAH3877459.1"/>
    <property type="molecule type" value="Genomic_DNA"/>
</dbReference>
<organism evidence="2 3">
    <name type="scientific">Dreissena polymorpha</name>
    <name type="common">Zebra mussel</name>
    <name type="synonym">Mytilus polymorpha</name>
    <dbReference type="NCBI Taxonomy" id="45954"/>
    <lineage>
        <taxon>Eukaryota</taxon>
        <taxon>Metazoa</taxon>
        <taxon>Spiralia</taxon>
        <taxon>Lophotrochozoa</taxon>
        <taxon>Mollusca</taxon>
        <taxon>Bivalvia</taxon>
        <taxon>Autobranchia</taxon>
        <taxon>Heteroconchia</taxon>
        <taxon>Euheterodonta</taxon>
        <taxon>Imparidentia</taxon>
        <taxon>Neoheterodontei</taxon>
        <taxon>Myida</taxon>
        <taxon>Dreissenoidea</taxon>
        <taxon>Dreissenidae</taxon>
        <taxon>Dreissena</taxon>
    </lineage>
</organism>
<keyword evidence="3" id="KW-1185">Reference proteome</keyword>
<proteinExistence type="predicted"/>
<reference evidence="2" key="1">
    <citation type="journal article" date="2019" name="bioRxiv">
        <title>The Genome of the Zebra Mussel, Dreissena polymorpha: A Resource for Invasive Species Research.</title>
        <authorList>
            <person name="McCartney M.A."/>
            <person name="Auch B."/>
            <person name="Kono T."/>
            <person name="Mallez S."/>
            <person name="Zhang Y."/>
            <person name="Obille A."/>
            <person name="Becker A."/>
            <person name="Abrahante J.E."/>
            <person name="Garbe J."/>
            <person name="Badalamenti J.P."/>
            <person name="Herman A."/>
            <person name="Mangelson H."/>
            <person name="Liachko I."/>
            <person name="Sullivan S."/>
            <person name="Sone E.D."/>
            <person name="Koren S."/>
            <person name="Silverstein K.A.T."/>
            <person name="Beckman K.B."/>
            <person name="Gohl D.M."/>
        </authorList>
    </citation>
    <scope>NUCLEOTIDE SEQUENCE</scope>
    <source>
        <strain evidence="2">Duluth1</strain>
        <tissue evidence="2">Whole animal</tissue>
    </source>
</reference>
<evidence type="ECO:0000256" key="1">
    <source>
        <dbReference type="SAM" id="MobiDB-lite"/>
    </source>
</evidence>
<feature type="compositionally biased region" description="Basic residues" evidence="1">
    <location>
        <begin position="59"/>
        <end position="68"/>
    </location>
</feature>
<evidence type="ECO:0000313" key="3">
    <source>
        <dbReference type="Proteomes" id="UP000828390"/>
    </source>
</evidence>
<accession>A0A9D4MK36</accession>
<feature type="region of interest" description="Disordered" evidence="1">
    <location>
        <begin position="39"/>
        <end position="68"/>
    </location>
</feature>